<dbReference type="AlphaFoldDB" id="A0A9D4DVA2"/>
<organism evidence="1 2">
    <name type="scientific">Dreissena polymorpha</name>
    <name type="common">Zebra mussel</name>
    <name type="synonym">Mytilus polymorpha</name>
    <dbReference type="NCBI Taxonomy" id="45954"/>
    <lineage>
        <taxon>Eukaryota</taxon>
        <taxon>Metazoa</taxon>
        <taxon>Spiralia</taxon>
        <taxon>Lophotrochozoa</taxon>
        <taxon>Mollusca</taxon>
        <taxon>Bivalvia</taxon>
        <taxon>Autobranchia</taxon>
        <taxon>Heteroconchia</taxon>
        <taxon>Euheterodonta</taxon>
        <taxon>Imparidentia</taxon>
        <taxon>Neoheterodontei</taxon>
        <taxon>Myida</taxon>
        <taxon>Dreissenoidea</taxon>
        <taxon>Dreissenidae</taxon>
        <taxon>Dreissena</taxon>
    </lineage>
</organism>
<keyword evidence="2" id="KW-1185">Reference proteome</keyword>
<protein>
    <submittedName>
        <fullName evidence="1">Uncharacterized protein</fullName>
    </submittedName>
</protein>
<accession>A0A9D4DVA2</accession>
<dbReference type="Proteomes" id="UP000828390">
    <property type="component" value="Unassembled WGS sequence"/>
</dbReference>
<name>A0A9D4DVA2_DREPO</name>
<sequence>MPQPPHNDVNPTETETIKIYMIKPLTDSLSSTPDLICVDADSIELRMDTLSTQSAPDNYAHDSINMREETFKIVKQTSKTSILSTFETSLLVPSFVSRTGNALNGSIAMRYIPTVVDEQKSNTSISSSKESYLNVHGSTAECSKTSETSMFRPSIVSPMGDLSCAMNILPVKTEPFESGMYAQAISSTTKNAVVETSDQLNSTHVSESSHDSLSWLNSSIFKEELLVDDVTTGQYVVQIYKVCDDGEIKVEADS</sequence>
<evidence type="ECO:0000313" key="2">
    <source>
        <dbReference type="Proteomes" id="UP000828390"/>
    </source>
</evidence>
<dbReference type="EMBL" id="JAIWYP010000010">
    <property type="protein sequence ID" value="KAH3754609.1"/>
    <property type="molecule type" value="Genomic_DNA"/>
</dbReference>
<evidence type="ECO:0000313" key="1">
    <source>
        <dbReference type="EMBL" id="KAH3754609.1"/>
    </source>
</evidence>
<reference evidence="1" key="2">
    <citation type="submission" date="2020-11" db="EMBL/GenBank/DDBJ databases">
        <authorList>
            <person name="McCartney M.A."/>
            <person name="Auch B."/>
            <person name="Kono T."/>
            <person name="Mallez S."/>
            <person name="Becker A."/>
            <person name="Gohl D.M."/>
            <person name="Silverstein K.A.T."/>
            <person name="Koren S."/>
            <person name="Bechman K.B."/>
            <person name="Herman A."/>
            <person name="Abrahante J.E."/>
            <person name="Garbe J."/>
        </authorList>
    </citation>
    <scope>NUCLEOTIDE SEQUENCE</scope>
    <source>
        <strain evidence="1">Duluth1</strain>
        <tissue evidence="1">Whole animal</tissue>
    </source>
</reference>
<gene>
    <name evidence="1" type="ORF">DPMN_189289</name>
</gene>
<comment type="caution">
    <text evidence="1">The sequence shown here is derived from an EMBL/GenBank/DDBJ whole genome shotgun (WGS) entry which is preliminary data.</text>
</comment>
<proteinExistence type="predicted"/>
<reference evidence="1" key="1">
    <citation type="journal article" date="2019" name="bioRxiv">
        <title>The Genome of the Zebra Mussel, Dreissena polymorpha: A Resource for Invasive Species Research.</title>
        <authorList>
            <person name="McCartney M.A."/>
            <person name="Auch B."/>
            <person name="Kono T."/>
            <person name="Mallez S."/>
            <person name="Zhang Y."/>
            <person name="Obille A."/>
            <person name="Becker A."/>
            <person name="Abrahante J.E."/>
            <person name="Garbe J."/>
            <person name="Badalamenti J.P."/>
            <person name="Herman A."/>
            <person name="Mangelson H."/>
            <person name="Liachko I."/>
            <person name="Sullivan S."/>
            <person name="Sone E.D."/>
            <person name="Koren S."/>
            <person name="Silverstein K.A.T."/>
            <person name="Beckman K.B."/>
            <person name="Gohl D.M."/>
        </authorList>
    </citation>
    <scope>NUCLEOTIDE SEQUENCE</scope>
    <source>
        <strain evidence="1">Duluth1</strain>
        <tissue evidence="1">Whole animal</tissue>
    </source>
</reference>